<reference evidence="2" key="1">
    <citation type="submission" date="2020-05" db="EMBL/GenBank/DDBJ databases">
        <title>WGS assembly of Panicum virgatum.</title>
        <authorList>
            <person name="Lovell J.T."/>
            <person name="Jenkins J."/>
            <person name="Shu S."/>
            <person name="Juenger T.E."/>
            <person name="Schmutz J."/>
        </authorList>
    </citation>
    <scope>NUCLEOTIDE SEQUENCE</scope>
    <source>
        <strain evidence="2">AP13</strain>
    </source>
</reference>
<sequence>MPTSPLALPSIPTPRPPLRLVGWARGVAASARAPPSAGARGDVVRDGGVVKIVGATSRRSPRRQVLWHRDAVPGGPAAYRHGRGMPAHIPVPRRIAGGGALADQGPSRRWLWRSSRPHFHPHPPQAGEEVFVPTQDGPSGGRVGAAPSADSLSRLPPFPREQSSSSSLPLPPPLAGLRSMLPPSFAETFFVLSVA</sequence>
<evidence type="ECO:0000313" key="2">
    <source>
        <dbReference type="EMBL" id="KAG2642748.1"/>
    </source>
</evidence>
<feature type="region of interest" description="Disordered" evidence="1">
    <location>
        <begin position="113"/>
        <end position="173"/>
    </location>
</feature>
<comment type="caution">
    <text evidence="2">The sequence shown here is derived from an EMBL/GenBank/DDBJ whole genome shotgun (WGS) entry which is preliminary data.</text>
</comment>
<keyword evidence="3" id="KW-1185">Reference proteome</keyword>
<evidence type="ECO:0000256" key="1">
    <source>
        <dbReference type="SAM" id="MobiDB-lite"/>
    </source>
</evidence>
<dbReference type="EMBL" id="CM029039">
    <property type="protein sequence ID" value="KAG2642748.1"/>
    <property type="molecule type" value="Genomic_DNA"/>
</dbReference>
<dbReference type="AlphaFoldDB" id="A0A8T0W647"/>
<protein>
    <submittedName>
        <fullName evidence="2">Uncharacterized protein</fullName>
    </submittedName>
</protein>
<dbReference type="Proteomes" id="UP000823388">
    <property type="component" value="Chromosome 2K"/>
</dbReference>
<name>A0A8T0W647_PANVG</name>
<evidence type="ECO:0000313" key="3">
    <source>
        <dbReference type="Proteomes" id="UP000823388"/>
    </source>
</evidence>
<organism evidence="2 3">
    <name type="scientific">Panicum virgatum</name>
    <name type="common">Blackwell switchgrass</name>
    <dbReference type="NCBI Taxonomy" id="38727"/>
    <lineage>
        <taxon>Eukaryota</taxon>
        <taxon>Viridiplantae</taxon>
        <taxon>Streptophyta</taxon>
        <taxon>Embryophyta</taxon>
        <taxon>Tracheophyta</taxon>
        <taxon>Spermatophyta</taxon>
        <taxon>Magnoliopsida</taxon>
        <taxon>Liliopsida</taxon>
        <taxon>Poales</taxon>
        <taxon>Poaceae</taxon>
        <taxon>PACMAD clade</taxon>
        <taxon>Panicoideae</taxon>
        <taxon>Panicodae</taxon>
        <taxon>Paniceae</taxon>
        <taxon>Panicinae</taxon>
        <taxon>Panicum</taxon>
        <taxon>Panicum sect. Hiantes</taxon>
    </lineage>
</organism>
<accession>A0A8T0W647</accession>
<proteinExistence type="predicted"/>
<gene>
    <name evidence="2" type="ORF">PVAP13_2KG196900</name>
</gene>